<dbReference type="InterPro" id="IPR000674">
    <property type="entry name" value="Ald_Oxase/Xan_DH_a/b"/>
</dbReference>
<dbReference type="Pfam" id="PF02738">
    <property type="entry name" value="MoCoBD_1"/>
    <property type="match status" value="1"/>
</dbReference>
<dbReference type="InterPro" id="IPR036856">
    <property type="entry name" value="Ald_Oxase/Xan_DH_a/b_sf"/>
</dbReference>
<dbReference type="InterPro" id="IPR008274">
    <property type="entry name" value="AldOxase/xan_DH_MoCoBD1"/>
</dbReference>
<dbReference type="Gene3D" id="3.90.1170.50">
    <property type="entry name" value="Aldehyde oxidase/xanthine dehydrogenase, a/b hammerhead"/>
    <property type="match status" value="1"/>
</dbReference>
<gene>
    <name evidence="5" type="ORF">METZ01_LOCUS231203</name>
</gene>
<evidence type="ECO:0000256" key="2">
    <source>
        <dbReference type="ARBA" id="ARBA00023002"/>
    </source>
</evidence>
<evidence type="ECO:0000313" key="5">
    <source>
        <dbReference type="EMBL" id="SVB78349.1"/>
    </source>
</evidence>
<evidence type="ECO:0000256" key="3">
    <source>
        <dbReference type="SAM" id="MobiDB-lite"/>
    </source>
</evidence>
<dbReference type="Gene3D" id="3.30.365.10">
    <property type="entry name" value="Aldehyde oxidase/xanthine dehydrogenase, molybdopterin binding domain"/>
    <property type="match status" value="4"/>
</dbReference>
<evidence type="ECO:0000259" key="4">
    <source>
        <dbReference type="SMART" id="SM01008"/>
    </source>
</evidence>
<dbReference type="EMBL" id="UINC01057330">
    <property type="protein sequence ID" value="SVB78349.1"/>
    <property type="molecule type" value="Genomic_DNA"/>
</dbReference>
<dbReference type="InterPro" id="IPR016208">
    <property type="entry name" value="Ald_Oxase/xanthine_DH-like"/>
</dbReference>
<dbReference type="InterPro" id="IPR037165">
    <property type="entry name" value="AldOxase/xan_DH_Mopterin-bd_sf"/>
</dbReference>
<dbReference type="Pfam" id="PF01315">
    <property type="entry name" value="Ald_Xan_dh_C"/>
    <property type="match status" value="1"/>
</dbReference>
<dbReference type="SUPFAM" id="SSF54665">
    <property type="entry name" value="CO dehydrogenase molybdoprotein N-domain-like"/>
    <property type="match status" value="1"/>
</dbReference>
<dbReference type="SUPFAM" id="SSF56003">
    <property type="entry name" value="Molybdenum cofactor-binding domain"/>
    <property type="match status" value="1"/>
</dbReference>
<keyword evidence="1" id="KW-0500">Molybdenum</keyword>
<feature type="domain" description="Aldehyde oxidase/xanthine dehydrogenase a/b hammerhead" evidence="4">
    <location>
        <begin position="1"/>
        <end position="78"/>
    </location>
</feature>
<evidence type="ECO:0000256" key="1">
    <source>
        <dbReference type="ARBA" id="ARBA00022505"/>
    </source>
</evidence>
<name>A0A382GTS4_9ZZZZ</name>
<dbReference type="GO" id="GO:0005506">
    <property type="term" value="F:iron ion binding"/>
    <property type="evidence" value="ECO:0007669"/>
    <property type="project" value="InterPro"/>
</dbReference>
<keyword evidence="2" id="KW-0560">Oxidoreductase</keyword>
<reference evidence="5" key="1">
    <citation type="submission" date="2018-05" db="EMBL/GenBank/DDBJ databases">
        <authorList>
            <person name="Lanie J.A."/>
            <person name="Ng W.-L."/>
            <person name="Kazmierczak K.M."/>
            <person name="Andrzejewski T.M."/>
            <person name="Davidsen T.M."/>
            <person name="Wayne K.J."/>
            <person name="Tettelin H."/>
            <person name="Glass J.I."/>
            <person name="Rusch D."/>
            <person name="Podicherti R."/>
            <person name="Tsui H.-C.T."/>
            <person name="Winkler M.E."/>
        </authorList>
    </citation>
    <scope>NUCLEOTIDE SEQUENCE</scope>
</reference>
<dbReference type="SMART" id="SM01008">
    <property type="entry name" value="Ald_Xan_dh_C"/>
    <property type="match status" value="1"/>
</dbReference>
<dbReference type="AlphaFoldDB" id="A0A382GTS4"/>
<accession>A0A382GTS4</accession>
<feature type="non-terminal residue" evidence="5">
    <location>
        <position position="486"/>
    </location>
</feature>
<dbReference type="PANTHER" id="PTHR11908:SF132">
    <property type="entry name" value="ALDEHYDE OXIDASE 1-RELATED"/>
    <property type="match status" value="1"/>
</dbReference>
<dbReference type="PANTHER" id="PTHR11908">
    <property type="entry name" value="XANTHINE DEHYDROGENASE"/>
    <property type="match status" value="1"/>
</dbReference>
<sequence>RLLTSPVPHGRVTNIDASGALAMDGVIGILTANDDGVGALLTNEPKFVGDPILALAAVDETTAQDAIDRIVLDIEPLDYTVDPLDSLYPGGPDARSDGSNVGGGRTGLERRRVKWTARDFSAVEEDQLPMGEPAWQWSYGDIEAGFQEADLVFDESFVTQGNSHHSMEPRTAMAYWQGGKCYVHTGSQSLTASLAGIADQLGITIDELVYVNENCGGGFGSKGTAAQTAGISGHLSKQIGRPVMLRISRHEEFYIGSARGTLQGRIKIGFRRDGRIVAVDFSVVQDGGANGGFQDAGDAAQAVSIMYQPESMRFRGIPVLTNTTPRGPQRGPGQNQVAAAMEPILDKAARDLGLDRLAIRKLNAPDNNATVGGQQIPVTSAYMPDALDKGAGMFNWVEQQVRSGERNGSKVFGVGIGQAYHDVGRTGYDGLLVLTPDGKLHLHSGVGNLGTYSYASTTRPAAEVLKCDWENCIVHQGTNAKHLPIS</sequence>
<protein>
    <recommendedName>
        <fullName evidence="4">Aldehyde oxidase/xanthine dehydrogenase a/b hammerhead domain-containing protein</fullName>
    </recommendedName>
</protein>
<dbReference type="GO" id="GO:0016491">
    <property type="term" value="F:oxidoreductase activity"/>
    <property type="evidence" value="ECO:0007669"/>
    <property type="project" value="UniProtKB-KW"/>
</dbReference>
<feature type="non-terminal residue" evidence="5">
    <location>
        <position position="1"/>
    </location>
</feature>
<organism evidence="5">
    <name type="scientific">marine metagenome</name>
    <dbReference type="NCBI Taxonomy" id="408172"/>
    <lineage>
        <taxon>unclassified sequences</taxon>
        <taxon>metagenomes</taxon>
        <taxon>ecological metagenomes</taxon>
    </lineage>
</organism>
<proteinExistence type="predicted"/>
<feature type="region of interest" description="Disordered" evidence="3">
    <location>
        <begin position="88"/>
        <end position="107"/>
    </location>
</feature>